<accession>A0A016WK03</accession>
<reference evidence="2" key="1">
    <citation type="journal article" date="2015" name="Nat. Genet.">
        <title>The genome and transcriptome of the zoonotic hookworm Ancylostoma ceylanicum identify infection-specific gene families.</title>
        <authorList>
            <person name="Schwarz E.M."/>
            <person name="Hu Y."/>
            <person name="Antoshechkin I."/>
            <person name="Miller M.M."/>
            <person name="Sternberg P.W."/>
            <person name="Aroian R.V."/>
        </authorList>
    </citation>
    <scope>NUCLEOTIDE SEQUENCE</scope>
    <source>
        <strain evidence="2">HY135</strain>
    </source>
</reference>
<dbReference type="AlphaFoldDB" id="A0A016WK03"/>
<dbReference type="EMBL" id="JARK01000250">
    <property type="protein sequence ID" value="EYC39582.1"/>
    <property type="molecule type" value="Genomic_DNA"/>
</dbReference>
<comment type="caution">
    <text evidence="1">The sequence shown here is derived from an EMBL/GenBank/DDBJ whole genome shotgun (WGS) entry which is preliminary data.</text>
</comment>
<evidence type="ECO:0000313" key="2">
    <source>
        <dbReference type="Proteomes" id="UP000024635"/>
    </source>
</evidence>
<protein>
    <submittedName>
        <fullName evidence="1">Uncharacterized protein</fullName>
    </submittedName>
</protein>
<organism evidence="1 2">
    <name type="scientific">Ancylostoma ceylanicum</name>
    <dbReference type="NCBI Taxonomy" id="53326"/>
    <lineage>
        <taxon>Eukaryota</taxon>
        <taxon>Metazoa</taxon>
        <taxon>Ecdysozoa</taxon>
        <taxon>Nematoda</taxon>
        <taxon>Chromadorea</taxon>
        <taxon>Rhabditida</taxon>
        <taxon>Rhabditina</taxon>
        <taxon>Rhabditomorpha</taxon>
        <taxon>Strongyloidea</taxon>
        <taxon>Ancylostomatidae</taxon>
        <taxon>Ancylostomatinae</taxon>
        <taxon>Ancylostoma</taxon>
    </lineage>
</organism>
<proteinExistence type="predicted"/>
<keyword evidence="2" id="KW-1185">Reference proteome</keyword>
<sequence>MSLTLWFERIGVKLCLYMQQGLVFVTLYYSNVQGNTTRESGSMNNFPRSDSQKLVPFFDLFLLTRAV</sequence>
<name>A0A016WK03_9BILA</name>
<evidence type="ECO:0000313" key="1">
    <source>
        <dbReference type="EMBL" id="EYC39582.1"/>
    </source>
</evidence>
<gene>
    <name evidence="1" type="primary">Acey_s0650.g1131</name>
    <name evidence="1" type="ORF">Y032_0650g1131</name>
</gene>
<dbReference type="Proteomes" id="UP000024635">
    <property type="component" value="Unassembled WGS sequence"/>
</dbReference>